<accession>A0ACB8AJZ1</accession>
<name>A0ACB8AJZ1_9AGAM</name>
<dbReference type="EMBL" id="MU267624">
    <property type="protein sequence ID" value="KAH7913770.1"/>
    <property type="molecule type" value="Genomic_DNA"/>
</dbReference>
<gene>
    <name evidence="1" type="ORF">BJ138DRAFT_1080845</name>
</gene>
<reference evidence="1" key="1">
    <citation type="journal article" date="2021" name="New Phytol.">
        <title>Evolutionary innovations through gain and loss of genes in the ectomycorrhizal Boletales.</title>
        <authorList>
            <person name="Wu G."/>
            <person name="Miyauchi S."/>
            <person name="Morin E."/>
            <person name="Kuo A."/>
            <person name="Drula E."/>
            <person name="Varga T."/>
            <person name="Kohler A."/>
            <person name="Feng B."/>
            <person name="Cao Y."/>
            <person name="Lipzen A."/>
            <person name="Daum C."/>
            <person name="Hundley H."/>
            <person name="Pangilinan J."/>
            <person name="Johnson J."/>
            <person name="Barry K."/>
            <person name="LaButti K."/>
            <person name="Ng V."/>
            <person name="Ahrendt S."/>
            <person name="Min B."/>
            <person name="Choi I.G."/>
            <person name="Park H."/>
            <person name="Plett J.M."/>
            <person name="Magnuson J."/>
            <person name="Spatafora J.W."/>
            <person name="Nagy L.G."/>
            <person name="Henrissat B."/>
            <person name="Grigoriev I.V."/>
            <person name="Yang Z.L."/>
            <person name="Xu J."/>
            <person name="Martin F.M."/>
        </authorList>
    </citation>
    <scope>NUCLEOTIDE SEQUENCE</scope>
    <source>
        <strain evidence="1">ATCC 28755</strain>
    </source>
</reference>
<evidence type="ECO:0000313" key="1">
    <source>
        <dbReference type="EMBL" id="KAH7913770.1"/>
    </source>
</evidence>
<sequence>MSSRYYNSSASGSQSPASEIPSNNASPALLTTPLSTSRASDETDSQSNHSRGTPNRMPVDLPRSTSVGRGGCWTCRLRRKKCDEQREGDSCHTCNRLRIKCLGWGTRRPDWMRDKQAVEAYKADIKAQLTRAGLIRGQPRSSILQTTSAATTSSSSVFSSHTYQRPIAEPRVPRINRVTDYTFADPLRGMVDNASIMPMFNATMDSPSHIPIYHDSSFQHLDPTLTFSPLPLSSQHDAPHFDSPFEAGPQYDPQSLEGSPISDQGIQREHVSYYFAHVCKLQYAFAGNSLANLTYSLVLDDPQGPVANSICALASLHYTRSPAALGAEIANTSLDNSQTMLFHNSTVAELSRRQGHISDSDAIAALHLLTFSILSGGVTDWRLMNNMASIWLSQTGITANENPKLAMMSMSSIGRLALKKTMWVDIMSSLTCGMAPKHLLFYRRLYRGGSGYWANSSPMMNDDLNLRMECLTGCPDEVLLGIAEISTLAQWKAQEIRKGALSMRELIRRGDAIEQHIRSYPDVVQSMDKDQVELHQHLSSIGLLHDTSLATASGLAGITFPTEDVRQLVAALFREAAVLYLHTVLSDANPGVPEIITSIDVIIQTLGRIPASGLDHSLLFPICIAGCLTDDPVRRQVLKGRLDSQHEHFDNIHQIQGVMQAAWHHRDMTGAAIDWRQLLREQNLLLV</sequence>
<protein>
    <submittedName>
        <fullName evidence="1">Fungal-specific transcription factor domain-containing protein</fullName>
    </submittedName>
</protein>
<evidence type="ECO:0000313" key="2">
    <source>
        <dbReference type="Proteomes" id="UP000790377"/>
    </source>
</evidence>
<keyword evidence="2" id="KW-1185">Reference proteome</keyword>
<dbReference type="Proteomes" id="UP000790377">
    <property type="component" value="Unassembled WGS sequence"/>
</dbReference>
<comment type="caution">
    <text evidence="1">The sequence shown here is derived from an EMBL/GenBank/DDBJ whole genome shotgun (WGS) entry which is preliminary data.</text>
</comment>
<organism evidence="1 2">
    <name type="scientific">Hygrophoropsis aurantiaca</name>
    <dbReference type="NCBI Taxonomy" id="72124"/>
    <lineage>
        <taxon>Eukaryota</taxon>
        <taxon>Fungi</taxon>
        <taxon>Dikarya</taxon>
        <taxon>Basidiomycota</taxon>
        <taxon>Agaricomycotina</taxon>
        <taxon>Agaricomycetes</taxon>
        <taxon>Agaricomycetidae</taxon>
        <taxon>Boletales</taxon>
        <taxon>Coniophorineae</taxon>
        <taxon>Hygrophoropsidaceae</taxon>
        <taxon>Hygrophoropsis</taxon>
    </lineage>
</organism>
<proteinExistence type="predicted"/>